<evidence type="ECO:0000313" key="3">
    <source>
        <dbReference type="EMBL" id="KAA0025022.1"/>
    </source>
</evidence>
<feature type="domain" description="Luciferase-like" evidence="2">
    <location>
        <begin position="11"/>
        <end position="314"/>
    </location>
</feature>
<dbReference type="InterPro" id="IPR036661">
    <property type="entry name" value="Luciferase-like_sf"/>
</dbReference>
<accession>A0A5A7SIK3</accession>
<keyword evidence="1" id="KW-0560">Oxidoreductase</keyword>
<organism evidence="3 4">
    <name type="scientific">Antrihabitans cavernicola</name>
    <dbReference type="NCBI Taxonomy" id="2495913"/>
    <lineage>
        <taxon>Bacteria</taxon>
        <taxon>Bacillati</taxon>
        <taxon>Actinomycetota</taxon>
        <taxon>Actinomycetes</taxon>
        <taxon>Mycobacteriales</taxon>
        <taxon>Nocardiaceae</taxon>
        <taxon>Antrihabitans</taxon>
    </lineage>
</organism>
<evidence type="ECO:0000313" key="4">
    <source>
        <dbReference type="Proteomes" id="UP000322244"/>
    </source>
</evidence>
<gene>
    <name evidence="3" type="ORF">FOY51_03670</name>
</gene>
<dbReference type="AlphaFoldDB" id="A0A5A7SIK3"/>
<comment type="caution">
    <text evidence="3">The sequence shown here is derived from an EMBL/GenBank/DDBJ whole genome shotgun (WGS) entry which is preliminary data.</text>
</comment>
<evidence type="ECO:0000256" key="1">
    <source>
        <dbReference type="ARBA" id="ARBA00023002"/>
    </source>
</evidence>
<dbReference type="InterPro" id="IPR011251">
    <property type="entry name" value="Luciferase-like_dom"/>
</dbReference>
<dbReference type="Pfam" id="PF00296">
    <property type="entry name" value="Bac_luciferase"/>
    <property type="match status" value="1"/>
</dbReference>
<name>A0A5A7SIK3_9NOCA</name>
<sequence length="340" mass="35757">MKIGAMIQPQLPGAAEFAEAAEQLGIDSLWTPEIWGYDALTGLGYLAARTETIGLGTFVVQLGSRSPAMLASSALSLQALSGGRFNLGVGVSGPAVMEGWHGVRFDRPVQTTRETIEIVRTVSSGAKLVHDGSVYPLPLPDSRGAALTPMLAPAHVPIYIASMGPANLRLTGEVADGWLGNAFIPESAEVFLGPLREGAARAGRAVADLDLVAPVAVEVASGADDTERRARKHADGYAFTIGAMGSGSTNFYNEAFARLGFADEIAEVARLWKARRRDEAAAAVPLALGSMTNLLGTPDAIADRIDVYRQSGITTLLAKVDGTYPEQLATLRSLVDIVRS</sequence>
<proteinExistence type="predicted"/>
<dbReference type="PANTHER" id="PTHR43244:SF1">
    <property type="entry name" value="5,10-METHYLENETETRAHYDROMETHANOPTERIN REDUCTASE"/>
    <property type="match status" value="1"/>
</dbReference>
<dbReference type="OrthoDB" id="5241778at2"/>
<dbReference type="Proteomes" id="UP000322244">
    <property type="component" value="Unassembled WGS sequence"/>
</dbReference>
<dbReference type="SUPFAM" id="SSF51679">
    <property type="entry name" value="Bacterial luciferase-like"/>
    <property type="match status" value="1"/>
</dbReference>
<dbReference type="InterPro" id="IPR050564">
    <property type="entry name" value="F420-G6PD/mer"/>
</dbReference>
<reference evidence="3 4" key="1">
    <citation type="submission" date="2019-07" db="EMBL/GenBank/DDBJ databases">
        <title>Rhodococcus cavernicolus sp. nov., isolated from a cave.</title>
        <authorList>
            <person name="Lee S.D."/>
        </authorList>
    </citation>
    <scope>NUCLEOTIDE SEQUENCE [LARGE SCALE GENOMIC DNA]</scope>
    <source>
        <strain evidence="3 4">C1-24</strain>
    </source>
</reference>
<keyword evidence="4" id="KW-1185">Reference proteome</keyword>
<dbReference type="CDD" id="cd01097">
    <property type="entry name" value="Tetrahydromethanopterin_reductase"/>
    <property type="match status" value="1"/>
</dbReference>
<dbReference type="EMBL" id="VLNY01000001">
    <property type="protein sequence ID" value="KAA0025022.1"/>
    <property type="molecule type" value="Genomic_DNA"/>
</dbReference>
<dbReference type="RefSeq" id="WP_149428797.1">
    <property type="nucleotide sequence ID" value="NZ_VLNY01000001.1"/>
</dbReference>
<dbReference type="Gene3D" id="3.20.20.30">
    <property type="entry name" value="Luciferase-like domain"/>
    <property type="match status" value="1"/>
</dbReference>
<evidence type="ECO:0000259" key="2">
    <source>
        <dbReference type="Pfam" id="PF00296"/>
    </source>
</evidence>
<protein>
    <submittedName>
        <fullName evidence="3">LLM class flavin-dependent oxidoreductase</fullName>
    </submittedName>
</protein>
<dbReference type="PANTHER" id="PTHR43244">
    <property type="match status" value="1"/>
</dbReference>
<dbReference type="GO" id="GO:0016705">
    <property type="term" value="F:oxidoreductase activity, acting on paired donors, with incorporation or reduction of molecular oxygen"/>
    <property type="evidence" value="ECO:0007669"/>
    <property type="project" value="InterPro"/>
</dbReference>